<feature type="region of interest" description="Disordered" evidence="1">
    <location>
        <begin position="43"/>
        <end position="97"/>
    </location>
</feature>
<dbReference type="GO" id="GO:0005576">
    <property type="term" value="C:extracellular region"/>
    <property type="evidence" value="ECO:0007669"/>
    <property type="project" value="InterPro"/>
</dbReference>
<evidence type="ECO:0000313" key="4">
    <source>
        <dbReference type="EMBL" id="KAK0749060.1"/>
    </source>
</evidence>
<reference evidence="4" key="1">
    <citation type="submission" date="2023-06" db="EMBL/GenBank/DDBJ databases">
        <title>Genome-scale phylogeny and comparative genomics of the fungal order Sordariales.</title>
        <authorList>
            <consortium name="Lawrence Berkeley National Laboratory"/>
            <person name="Hensen N."/>
            <person name="Bonometti L."/>
            <person name="Westerberg I."/>
            <person name="Brannstrom I.O."/>
            <person name="Guillou S."/>
            <person name="Cros-Aarteil S."/>
            <person name="Calhoun S."/>
            <person name="Haridas S."/>
            <person name="Kuo A."/>
            <person name="Mondo S."/>
            <person name="Pangilinan J."/>
            <person name="Riley R."/>
            <person name="LaButti K."/>
            <person name="Andreopoulos B."/>
            <person name="Lipzen A."/>
            <person name="Chen C."/>
            <person name="Yanf M."/>
            <person name="Daum C."/>
            <person name="Ng V."/>
            <person name="Clum A."/>
            <person name="Steindorff A."/>
            <person name="Ohm R."/>
            <person name="Martin F."/>
            <person name="Silar P."/>
            <person name="Natvig D."/>
            <person name="Lalanne C."/>
            <person name="Gautier V."/>
            <person name="Ament-velasquez S.L."/>
            <person name="Kruys A."/>
            <person name="Hutchinson M.I."/>
            <person name="Powell A.J."/>
            <person name="Barry K."/>
            <person name="Miller A.N."/>
            <person name="Grigoriev I.V."/>
            <person name="Debuchy R."/>
            <person name="Gladieux P."/>
            <person name="Thoren M.H."/>
            <person name="Johannesson H."/>
        </authorList>
    </citation>
    <scope>NUCLEOTIDE SEQUENCE</scope>
    <source>
        <strain evidence="4">SMH3187-1</strain>
    </source>
</reference>
<dbReference type="SUPFAM" id="SSF55797">
    <property type="entry name" value="PR-1-like"/>
    <property type="match status" value="1"/>
</dbReference>
<dbReference type="InterPro" id="IPR002413">
    <property type="entry name" value="V5_allergen-like"/>
</dbReference>
<keyword evidence="2" id="KW-0732">Signal</keyword>
<dbReference type="Pfam" id="PF00188">
    <property type="entry name" value="CAP"/>
    <property type="match status" value="1"/>
</dbReference>
<dbReference type="PRINTS" id="PR00838">
    <property type="entry name" value="V5ALLERGEN"/>
</dbReference>
<evidence type="ECO:0000313" key="5">
    <source>
        <dbReference type="Proteomes" id="UP001172155"/>
    </source>
</evidence>
<dbReference type="InterPro" id="IPR014044">
    <property type="entry name" value="CAP_dom"/>
</dbReference>
<feature type="compositionally biased region" description="Low complexity" evidence="1">
    <location>
        <begin position="43"/>
        <end position="69"/>
    </location>
</feature>
<evidence type="ECO:0000256" key="1">
    <source>
        <dbReference type="SAM" id="MobiDB-lite"/>
    </source>
</evidence>
<dbReference type="InterPro" id="IPR035940">
    <property type="entry name" value="CAP_sf"/>
</dbReference>
<dbReference type="EMBL" id="JAUKUD010000003">
    <property type="protein sequence ID" value="KAK0749060.1"/>
    <property type="molecule type" value="Genomic_DNA"/>
</dbReference>
<dbReference type="InterPro" id="IPR001283">
    <property type="entry name" value="CRISP-related"/>
</dbReference>
<feature type="chain" id="PRO_5041318660" evidence="2">
    <location>
        <begin position="18"/>
        <end position="298"/>
    </location>
</feature>
<evidence type="ECO:0000259" key="3">
    <source>
        <dbReference type="SMART" id="SM00198"/>
    </source>
</evidence>
<proteinExistence type="predicted"/>
<dbReference type="PRINTS" id="PR00837">
    <property type="entry name" value="V5TPXLIKE"/>
</dbReference>
<keyword evidence="5" id="KW-1185">Reference proteome</keyword>
<gene>
    <name evidence="4" type="ORF">B0T18DRAFT_97124</name>
</gene>
<dbReference type="FunFam" id="3.40.33.10:FF:000018">
    <property type="entry name" value="SCP-like extracellular protein, putative"/>
    <property type="match status" value="1"/>
</dbReference>
<dbReference type="SMART" id="SM00198">
    <property type="entry name" value="SCP"/>
    <property type="match status" value="1"/>
</dbReference>
<accession>A0AA40F0L7</accession>
<feature type="domain" description="SCP" evidence="3">
    <location>
        <begin position="129"/>
        <end position="280"/>
    </location>
</feature>
<dbReference type="Gene3D" id="3.40.33.10">
    <property type="entry name" value="CAP"/>
    <property type="match status" value="1"/>
</dbReference>
<protein>
    <submittedName>
        <fullName evidence="4">CAP domain-containing protein</fullName>
    </submittedName>
</protein>
<dbReference type="AlphaFoldDB" id="A0AA40F0L7"/>
<dbReference type="InterPro" id="IPR018244">
    <property type="entry name" value="Allrgn_V5/Tpx1_CS"/>
</dbReference>
<feature type="signal peptide" evidence="2">
    <location>
        <begin position="1"/>
        <end position="17"/>
    </location>
</feature>
<sequence>MRSSVLLAVSGALMAVAVPVLEERKVVWKTAVAIKWVTHTVTAKAKSTTTTSESTTSSEATTTSAEPTTSAPPAPAETIPSVPVIPEQPAAPPFIPEAPPLREFIPEPVVQAPPQQAPAPVQQAPASDDYASTMLYHHNVHRSNHSSPDLVWSSALASYAAQAASKCVFEHDLSPGGGGYGQNLAMWGGSQGSSFGVNRAGAQAASNMWYNGELNKFPSSDYGKGNPGGNFAEWGHFSQLVWAGTQQVGCVSHVCRAGTLSSMESIYTVCNYSPAGNMGGQYGNNVRAPQRMASVVAS</sequence>
<evidence type="ECO:0000256" key="2">
    <source>
        <dbReference type="SAM" id="SignalP"/>
    </source>
</evidence>
<name>A0AA40F0L7_9PEZI</name>
<dbReference type="PANTHER" id="PTHR10334">
    <property type="entry name" value="CYSTEINE-RICH SECRETORY PROTEIN-RELATED"/>
    <property type="match status" value="1"/>
</dbReference>
<dbReference type="Proteomes" id="UP001172155">
    <property type="component" value="Unassembled WGS sequence"/>
</dbReference>
<comment type="caution">
    <text evidence="4">The sequence shown here is derived from an EMBL/GenBank/DDBJ whole genome shotgun (WGS) entry which is preliminary data.</text>
</comment>
<dbReference type="PROSITE" id="PS01009">
    <property type="entry name" value="CRISP_1"/>
    <property type="match status" value="1"/>
</dbReference>
<organism evidence="4 5">
    <name type="scientific">Schizothecium vesticola</name>
    <dbReference type="NCBI Taxonomy" id="314040"/>
    <lineage>
        <taxon>Eukaryota</taxon>
        <taxon>Fungi</taxon>
        <taxon>Dikarya</taxon>
        <taxon>Ascomycota</taxon>
        <taxon>Pezizomycotina</taxon>
        <taxon>Sordariomycetes</taxon>
        <taxon>Sordariomycetidae</taxon>
        <taxon>Sordariales</taxon>
        <taxon>Schizotheciaceae</taxon>
        <taxon>Schizothecium</taxon>
    </lineage>
</organism>